<dbReference type="InterPro" id="IPR050832">
    <property type="entry name" value="Bact_Acetyltransf"/>
</dbReference>
<dbReference type="PANTHER" id="PTHR43877">
    <property type="entry name" value="AMINOALKYLPHOSPHONATE N-ACETYLTRANSFERASE-RELATED-RELATED"/>
    <property type="match status" value="1"/>
</dbReference>
<dbReference type="SUPFAM" id="SSF55729">
    <property type="entry name" value="Acyl-CoA N-acyltransferases (Nat)"/>
    <property type="match status" value="1"/>
</dbReference>
<comment type="caution">
    <text evidence="4">The sequence shown here is derived from an EMBL/GenBank/DDBJ whole genome shotgun (WGS) entry which is preliminary data.</text>
</comment>
<dbReference type="RefSeq" id="WP_282541945.1">
    <property type="nucleotide sequence ID" value="NZ_JASCIQ010000007.1"/>
</dbReference>
<proteinExistence type="predicted"/>
<dbReference type="InterPro" id="IPR000182">
    <property type="entry name" value="GNAT_dom"/>
</dbReference>
<dbReference type="PROSITE" id="PS51186">
    <property type="entry name" value="GNAT"/>
    <property type="match status" value="1"/>
</dbReference>
<evidence type="ECO:0000313" key="4">
    <source>
        <dbReference type="EMBL" id="MDI3403998.1"/>
    </source>
</evidence>
<dbReference type="InterPro" id="IPR016181">
    <property type="entry name" value="Acyl_CoA_acyltransferase"/>
</dbReference>
<gene>
    <name evidence="4" type="ORF">QIS96_09205</name>
</gene>
<feature type="domain" description="N-acetyltransferase" evidence="3">
    <location>
        <begin position="22"/>
        <end position="184"/>
    </location>
</feature>
<dbReference type="EMBL" id="JASCIQ010000007">
    <property type="protein sequence ID" value="MDI3403998.1"/>
    <property type="molecule type" value="Genomic_DNA"/>
</dbReference>
<keyword evidence="5" id="KW-1185">Reference proteome</keyword>
<evidence type="ECO:0000256" key="2">
    <source>
        <dbReference type="ARBA" id="ARBA00023315"/>
    </source>
</evidence>
<dbReference type="Proteomes" id="UP001223978">
    <property type="component" value="Unassembled WGS sequence"/>
</dbReference>
<protein>
    <submittedName>
        <fullName evidence="4">GNAT family N-acetyltransferase</fullName>
    </submittedName>
</protein>
<evidence type="ECO:0000256" key="1">
    <source>
        <dbReference type="ARBA" id="ARBA00022679"/>
    </source>
</evidence>
<name>A0ABT6S7B1_9ACTN</name>
<dbReference type="Gene3D" id="3.40.630.30">
    <property type="match status" value="1"/>
</dbReference>
<accession>A0ABT6S7B1</accession>
<evidence type="ECO:0000259" key="3">
    <source>
        <dbReference type="PROSITE" id="PS51186"/>
    </source>
</evidence>
<dbReference type="CDD" id="cd04301">
    <property type="entry name" value="NAT_SF"/>
    <property type="match status" value="1"/>
</dbReference>
<evidence type="ECO:0000313" key="5">
    <source>
        <dbReference type="Proteomes" id="UP001223978"/>
    </source>
</evidence>
<dbReference type="Pfam" id="PF00583">
    <property type="entry name" value="Acetyltransf_1"/>
    <property type="match status" value="1"/>
</dbReference>
<keyword evidence="2" id="KW-0012">Acyltransferase</keyword>
<organism evidence="4 5">
    <name type="scientific">Streptomyces cavernicola</name>
    <dbReference type="NCBI Taxonomy" id="3043613"/>
    <lineage>
        <taxon>Bacteria</taxon>
        <taxon>Bacillati</taxon>
        <taxon>Actinomycetota</taxon>
        <taxon>Actinomycetes</taxon>
        <taxon>Kitasatosporales</taxon>
        <taxon>Streptomycetaceae</taxon>
        <taxon>Streptomyces</taxon>
    </lineage>
</organism>
<reference evidence="4 5" key="1">
    <citation type="submission" date="2023-05" db="EMBL/GenBank/DDBJ databases">
        <title>Draft genome sequence of Streptomyces sp. B-S-A6 isolated from a cave soil in Thailand.</title>
        <authorList>
            <person name="Chamroensaksri N."/>
            <person name="Muangham S."/>
        </authorList>
    </citation>
    <scope>NUCLEOTIDE SEQUENCE [LARGE SCALE GENOMIC DNA]</scope>
    <source>
        <strain evidence="4 5">B-S-A6</strain>
    </source>
</reference>
<sequence length="184" mass="19695">MSTRTSEQTAKTTAPVELLTGPRLRALSEEFTDLLLDIVAGGNSLGFLAGLDRAEAEAWWRGRAAEVDGGRLLLLAVRHEGRVVGTVGVDLVDKANGRHRAEIVKLMVHSSARGLGLGRTLLTAAERAAAERGVTLLVLDTETGSRAEGFYAAEGWTRVGTIPDFAADPQGTLRPTTLFYKQLN</sequence>
<keyword evidence="1" id="KW-0808">Transferase</keyword>